<gene>
    <name evidence="9" type="ORF">BSL78_21270</name>
</gene>
<dbReference type="GO" id="GO:0004722">
    <property type="term" value="F:protein serine/threonine phosphatase activity"/>
    <property type="evidence" value="ECO:0007669"/>
    <property type="project" value="UniProtKB-EC"/>
</dbReference>
<feature type="domain" description="Tyrosine specific protein phosphatases" evidence="7">
    <location>
        <begin position="256"/>
        <end position="313"/>
    </location>
</feature>
<dbReference type="InterPro" id="IPR036873">
    <property type="entry name" value="Rhodanese-like_dom_sf"/>
</dbReference>
<name>A0A2G8K1L8_STIJA</name>
<dbReference type="SMART" id="SM00195">
    <property type="entry name" value="DSPc"/>
    <property type="match status" value="1"/>
</dbReference>
<keyword evidence="2" id="KW-0378">Hydrolase</keyword>
<evidence type="ECO:0000256" key="3">
    <source>
        <dbReference type="ARBA" id="ARBA00022912"/>
    </source>
</evidence>
<evidence type="ECO:0000313" key="9">
    <source>
        <dbReference type="EMBL" id="PIK41873.1"/>
    </source>
</evidence>
<proteinExistence type="inferred from homology"/>
<dbReference type="PANTHER" id="PTHR10159:SF519">
    <property type="entry name" value="DUAL SPECIFICITY PROTEIN PHOSPHATASE MPK3"/>
    <property type="match status" value="1"/>
</dbReference>
<reference evidence="9 10" key="1">
    <citation type="journal article" date="2017" name="PLoS Biol.">
        <title>The sea cucumber genome provides insights into morphological evolution and visceral regeneration.</title>
        <authorList>
            <person name="Zhang X."/>
            <person name="Sun L."/>
            <person name="Yuan J."/>
            <person name="Sun Y."/>
            <person name="Gao Y."/>
            <person name="Zhang L."/>
            <person name="Li S."/>
            <person name="Dai H."/>
            <person name="Hamel J.F."/>
            <person name="Liu C."/>
            <person name="Yu Y."/>
            <person name="Liu S."/>
            <person name="Lin W."/>
            <person name="Guo K."/>
            <person name="Jin S."/>
            <person name="Xu P."/>
            <person name="Storey K.B."/>
            <person name="Huan P."/>
            <person name="Zhang T."/>
            <person name="Zhou Y."/>
            <person name="Zhang J."/>
            <person name="Lin C."/>
            <person name="Li X."/>
            <person name="Xing L."/>
            <person name="Huo D."/>
            <person name="Sun M."/>
            <person name="Wang L."/>
            <person name="Mercier A."/>
            <person name="Li F."/>
            <person name="Yang H."/>
            <person name="Xiang J."/>
        </authorList>
    </citation>
    <scope>NUCLEOTIDE SEQUENCE [LARGE SCALE GENOMIC DNA]</scope>
    <source>
        <strain evidence="9">Shaxun</strain>
        <tissue evidence="9">Muscle</tissue>
    </source>
</reference>
<evidence type="ECO:0000259" key="6">
    <source>
        <dbReference type="PROSITE" id="PS50054"/>
    </source>
</evidence>
<dbReference type="SMART" id="SM00450">
    <property type="entry name" value="RHOD"/>
    <property type="match status" value="1"/>
</dbReference>
<dbReference type="STRING" id="307972.A0A2G8K1L8"/>
<feature type="domain" description="Tyrosine-protein phosphatase" evidence="6">
    <location>
        <begin position="193"/>
        <end position="335"/>
    </location>
</feature>
<dbReference type="GO" id="GO:0033550">
    <property type="term" value="F:MAP kinase tyrosine phosphatase activity"/>
    <property type="evidence" value="ECO:0007669"/>
    <property type="project" value="TreeGrafter"/>
</dbReference>
<dbReference type="PROSITE" id="PS50206">
    <property type="entry name" value="RHODANESE_3"/>
    <property type="match status" value="1"/>
</dbReference>
<dbReference type="Pfam" id="PF00782">
    <property type="entry name" value="DSPc"/>
    <property type="match status" value="1"/>
</dbReference>
<comment type="similarity">
    <text evidence="1">Belongs to the protein-tyrosine phosphatase family. Non-receptor class dual specificity subfamily.</text>
</comment>
<dbReference type="CDD" id="cd01446">
    <property type="entry name" value="DSP_MapKP"/>
    <property type="match status" value="1"/>
</dbReference>
<dbReference type="InterPro" id="IPR008343">
    <property type="entry name" value="MKP"/>
</dbReference>
<keyword evidence="10" id="KW-1185">Reference proteome</keyword>
<dbReference type="GO" id="GO:0008330">
    <property type="term" value="F:protein tyrosine/threonine phosphatase activity"/>
    <property type="evidence" value="ECO:0007669"/>
    <property type="project" value="TreeGrafter"/>
</dbReference>
<dbReference type="Proteomes" id="UP000230750">
    <property type="component" value="Unassembled WGS sequence"/>
</dbReference>
<dbReference type="PROSITE" id="PS50056">
    <property type="entry name" value="TYR_PHOSPHATASE_2"/>
    <property type="match status" value="1"/>
</dbReference>
<dbReference type="GO" id="GO:0043409">
    <property type="term" value="P:negative regulation of MAPK cascade"/>
    <property type="evidence" value="ECO:0007669"/>
    <property type="project" value="TreeGrafter"/>
</dbReference>
<feature type="compositionally biased region" description="Polar residues" evidence="5">
    <location>
        <begin position="369"/>
        <end position="392"/>
    </location>
</feature>
<dbReference type="InterPro" id="IPR029021">
    <property type="entry name" value="Prot-tyrosine_phosphatase-like"/>
</dbReference>
<feature type="domain" description="Rhodanese" evidence="8">
    <location>
        <begin position="35"/>
        <end position="156"/>
    </location>
</feature>
<dbReference type="Gene3D" id="3.40.250.10">
    <property type="entry name" value="Rhodanese-like domain"/>
    <property type="match status" value="1"/>
</dbReference>
<accession>A0A2G8K1L8</accession>
<dbReference type="InterPro" id="IPR000387">
    <property type="entry name" value="Tyr_Pase_dom"/>
</dbReference>
<feature type="region of interest" description="Disordered" evidence="5">
    <location>
        <begin position="360"/>
        <end position="392"/>
    </location>
</feature>
<dbReference type="Pfam" id="PF00581">
    <property type="entry name" value="Rhodanese"/>
    <property type="match status" value="1"/>
</dbReference>
<sequence length="392" mass="43379">MPAQTTINNNCSELDIMTMRCTPNMVAGLLESSSSEPAVLLLDYRPQAAYSQGHVQHALKVSIPNILLKRLQNGSLKAGAFKGLINGEDGKKKFIEVSQTASIILYDAKSRNCDINANSNSTFVLLLRRLKENGFRVSYLDGGFEAFASSHPNLVIEEDLSSSPDVSLPDLGFDKLRIDNSPEEKPEFQIDNFPVEILPYLYLGSRRESENQKLLRQFQISYVLNVTPSIPNHFENDGLKYLKIPVRDQWNQNLAEHFPEAIDFIDEARSSKSGILVHCHGGVSRSVTVTVAYLMQKRGLSLNDAYDFVKQRKTDIAPNVNFLDQLQEFEAQLANSPCRYGQCTCSSVEGKKCLGPDPGCLSSSASSSERTTPLSTNTSISSAESNLSFSYS</sequence>
<dbReference type="OrthoDB" id="165342at2759"/>
<dbReference type="Gene3D" id="3.90.190.10">
    <property type="entry name" value="Protein tyrosine phosphatase superfamily"/>
    <property type="match status" value="1"/>
</dbReference>
<evidence type="ECO:0000259" key="7">
    <source>
        <dbReference type="PROSITE" id="PS50056"/>
    </source>
</evidence>
<dbReference type="PROSITE" id="PS50054">
    <property type="entry name" value="TYR_PHOSPHATASE_DUAL"/>
    <property type="match status" value="1"/>
</dbReference>
<dbReference type="GO" id="GO:0017017">
    <property type="term" value="F:MAP kinase tyrosine/serine/threonine phosphatase activity"/>
    <property type="evidence" value="ECO:0007669"/>
    <property type="project" value="InterPro"/>
</dbReference>
<dbReference type="SUPFAM" id="SSF52799">
    <property type="entry name" value="(Phosphotyrosine protein) phosphatases II"/>
    <property type="match status" value="1"/>
</dbReference>
<dbReference type="InterPro" id="IPR020422">
    <property type="entry name" value="TYR_PHOSPHATASE_DUAL_dom"/>
</dbReference>
<dbReference type="PANTHER" id="PTHR10159">
    <property type="entry name" value="DUAL SPECIFICITY PROTEIN PHOSPHATASE"/>
    <property type="match status" value="1"/>
</dbReference>
<evidence type="ECO:0000259" key="8">
    <source>
        <dbReference type="PROSITE" id="PS50206"/>
    </source>
</evidence>
<evidence type="ECO:0000313" key="10">
    <source>
        <dbReference type="Proteomes" id="UP000230750"/>
    </source>
</evidence>
<evidence type="ECO:0000256" key="5">
    <source>
        <dbReference type="SAM" id="MobiDB-lite"/>
    </source>
</evidence>
<organism evidence="9 10">
    <name type="scientific">Stichopus japonicus</name>
    <name type="common">Sea cucumber</name>
    <dbReference type="NCBI Taxonomy" id="307972"/>
    <lineage>
        <taxon>Eukaryota</taxon>
        <taxon>Metazoa</taxon>
        <taxon>Echinodermata</taxon>
        <taxon>Eleutherozoa</taxon>
        <taxon>Echinozoa</taxon>
        <taxon>Holothuroidea</taxon>
        <taxon>Aspidochirotacea</taxon>
        <taxon>Aspidochirotida</taxon>
        <taxon>Stichopodidae</taxon>
        <taxon>Apostichopus</taxon>
    </lineage>
</organism>
<evidence type="ECO:0000256" key="1">
    <source>
        <dbReference type="ARBA" id="ARBA00008601"/>
    </source>
</evidence>
<dbReference type="FunFam" id="3.90.190.10:FF:000004">
    <property type="entry name" value="Protein phosphatase Slingshot homolog 2"/>
    <property type="match status" value="1"/>
</dbReference>
<dbReference type="InterPro" id="IPR000340">
    <property type="entry name" value="Dual-sp_phosphatase_cat-dom"/>
</dbReference>
<keyword evidence="3" id="KW-0904">Protein phosphatase</keyword>
<comment type="catalytic activity">
    <reaction evidence="4">
        <text>O-phospho-L-threonyl-[protein] + H2O = L-threonyl-[protein] + phosphate</text>
        <dbReference type="Rhea" id="RHEA:47004"/>
        <dbReference type="Rhea" id="RHEA-COMP:11060"/>
        <dbReference type="Rhea" id="RHEA-COMP:11605"/>
        <dbReference type="ChEBI" id="CHEBI:15377"/>
        <dbReference type="ChEBI" id="CHEBI:30013"/>
        <dbReference type="ChEBI" id="CHEBI:43474"/>
        <dbReference type="ChEBI" id="CHEBI:61977"/>
        <dbReference type="EC" id="3.1.3.16"/>
    </reaction>
</comment>
<dbReference type="PRINTS" id="PR01764">
    <property type="entry name" value="MAPKPHPHTASE"/>
</dbReference>
<evidence type="ECO:0000256" key="4">
    <source>
        <dbReference type="ARBA" id="ARBA00048336"/>
    </source>
</evidence>
<dbReference type="EMBL" id="MRZV01000982">
    <property type="protein sequence ID" value="PIK41873.1"/>
    <property type="molecule type" value="Genomic_DNA"/>
</dbReference>
<dbReference type="AlphaFoldDB" id="A0A2G8K1L8"/>
<protein>
    <submittedName>
        <fullName evidence="9">Putative dual specificity protein phosphatase 7</fullName>
    </submittedName>
</protein>
<dbReference type="GO" id="GO:0005829">
    <property type="term" value="C:cytosol"/>
    <property type="evidence" value="ECO:0007669"/>
    <property type="project" value="TreeGrafter"/>
</dbReference>
<dbReference type="InterPro" id="IPR001763">
    <property type="entry name" value="Rhodanese-like_dom"/>
</dbReference>
<dbReference type="SUPFAM" id="SSF52821">
    <property type="entry name" value="Rhodanese/Cell cycle control phosphatase"/>
    <property type="match status" value="1"/>
</dbReference>
<comment type="caution">
    <text evidence="9">The sequence shown here is derived from an EMBL/GenBank/DDBJ whole genome shotgun (WGS) entry which is preliminary data.</text>
</comment>
<evidence type="ECO:0000256" key="2">
    <source>
        <dbReference type="ARBA" id="ARBA00022801"/>
    </source>
</evidence>